<feature type="transmembrane region" description="Helical" evidence="9">
    <location>
        <begin position="191"/>
        <end position="213"/>
    </location>
</feature>
<comment type="subcellular location">
    <subcellularLocation>
        <location evidence="1 9">Membrane</location>
        <topology evidence="1 9">Multi-pass membrane protein</topology>
    </subcellularLocation>
</comment>
<evidence type="ECO:0000256" key="9">
    <source>
        <dbReference type="RuleBase" id="RU363121"/>
    </source>
</evidence>
<keyword evidence="4 9" id="KW-0812">Transmembrane</keyword>
<evidence type="ECO:0000256" key="2">
    <source>
        <dbReference type="ARBA" id="ARBA00007127"/>
    </source>
</evidence>
<dbReference type="GO" id="GO:0005524">
    <property type="term" value="F:ATP binding"/>
    <property type="evidence" value="ECO:0007669"/>
    <property type="project" value="UniProtKB-KW"/>
</dbReference>
<evidence type="ECO:0000256" key="4">
    <source>
        <dbReference type="ARBA" id="ARBA00022692"/>
    </source>
</evidence>
<evidence type="ECO:0000256" key="5">
    <source>
        <dbReference type="ARBA" id="ARBA00022741"/>
    </source>
</evidence>
<dbReference type="GO" id="GO:0016020">
    <property type="term" value="C:membrane"/>
    <property type="evidence" value="ECO:0007669"/>
    <property type="project" value="UniProtKB-SubCell"/>
</dbReference>
<keyword evidence="8 9" id="KW-0472">Membrane</keyword>
<feature type="transmembrane region" description="Helical" evidence="9">
    <location>
        <begin position="7"/>
        <end position="30"/>
    </location>
</feature>
<proteinExistence type="inferred from homology"/>
<dbReference type="PANTHER" id="PTHR31187">
    <property type="match status" value="1"/>
</dbReference>
<evidence type="ECO:0000256" key="8">
    <source>
        <dbReference type="ARBA" id="ARBA00023136"/>
    </source>
</evidence>
<protein>
    <recommendedName>
        <fullName evidence="9">ADP,ATP carrier protein</fullName>
    </recommendedName>
</protein>
<evidence type="ECO:0000256" key="3">
    <source>
        <dbReference type="ARBA" id="ARBA00022448"/>
    </source>
</evidence>
<evidence type="ECO:0000313" key="10">
    <source>
        <dbReference type="EMBL" id="KAL3788197.1"/>
    </source>
</evidence>
<organism evidence="10 11">
    <name type="scientific">Cyclotella cryptica</name>
    <dbReference type="NCBI Taxonomy" id="29204"/>
    <lineage>
        <taxon>Eukaryota</taxon>
        <taxon>Sar</taxon>
        <taxon>Stramenopiles</taxon>
        <taxon>Ochrophyta</taxon>
        <taxon>Bacillariophyta</taxon>
        <taxon>Coscinodiscophyceae</taxon>
        <taxon>Thalassiosirophycidae</taxon>
        <taxon>Stephanodiscales</taxon>
        <taxon>Stephanodiscaceae</taxon>
        <taxon>Cyclotella</taxon>
    </lineage>
</organism>
<dbReference type="InterPro" id="IPR036259">
    <property type="entry name" value="MFS_trans_sf"/>
</dbReference>
<comment type="caution">
    <text evidence="10">The sequence shown here is derived from an EMBL/GenBank/DDBJ whole genome shotgun (WGS) entry which is preliminary data.</text>
</comment>
<gene>
    <name evidence="10" type="ORF">HJC23_004664</name>
</gene>
<dbReference type="Proteomes" id="UP001516023">
    <property type="component" value="Unassembled WGS sequence"/>
</dbReference>
<dbReference type="InterPro" id="IPR004667">
    <property type="entry name" value="ADP_ATP_car_bac_type"/>
</dbReference>
<keyword evidence="7 9" id="KW-1133">Transmembrane helix</keyword>
<dbReference type="PANTHER" id="PTHR31187:SF1">
    <property type="entry name" value="ADP,ATP CARRIER PROTEIN 1"/>
    <property type="match status" value="1"/>
</dbReference>
<evidence type="ECO:0000256" key="6">
    <source>
        <dbReference type="ARBA" id="ARBA00022840"/>
    </source>
</evidence>
<evidence type="ECO:0000313" key="11">
    <source>
        <dbReference type="Proteomes" id="UP001516023"/>
    </source>
</evidence>
<comment type="caution">
    <text evidence="9">Lacks conserved residue(s) required for the propagation of feature annotation.</text>
</comment>
<reference evidence="10 11" key="1">
    <citation type="journal article" date="2020" name="G3 (Bethesda)">
        <title>Improved Reference Genome for Cyclotella cryptica CCMP332, a Model for Cell Wall Morphogenesis, Salinity Adaptation, and Lipid Production in Diatoms (Bacillariophyta).</title>
        <authorList>
            <person name="Roberts W.R."/>
            <person name="Downey K.M."/>
            <person name="Ruck E.C."/>
            <person name="Traller J.C."/>
            <person name="Alverson A.J."/>
        </authorList>
    </citation>
    <scope>NUCLEOTIDE SEQUENCE [LARGE SCALE GENOMIC DNA]</scope>
    <source>
        <strain evidence="10 11">CCMP332</strain>
    </source>
</reference>
<evidence type="ECO:0000256" key="7">
    <source>
        <dbReference type="ARBA" id="ARBA00022989"/>
    </source>
</evidence>
<keyword evidence="11" id="KW-1185">Reference proteome</keyword>
<name>A0ABD3PKC9_9STRA</name>
<dbReference type="Pfam" id="PF03219">
    <property type="entry name" value="TLC"/>
    <property type="match status" value="1"/>
</dbReference>
<keyword evidence="3 9" id="KW-0813">Transport</keyword>
<evidence type="ECO:0000256" key="1">
    <source>
        <dbReference type="ARBA" id="ARBA00004141"/>
    </source>
</evidence>
<sequence>MSQAKRFYPLFAITGNLAPIVSGKIMSYVISLQKNNDDVGFGSTLKTLSVIKGLVCLGIIAIYRHVYAMADERSRRERTEQSLSTIRGIQRTGKVEITMKFEKKKEKLSLADSAKELMKSKELKAMAAMVFCYNVCVELTEVLWKALLRRTYPTKSEYMAYMARFSQTVGVVAFLLQLVASEILEVLGWKWTAMIPPLTMGLLAVAFFAAIVAGEEKIPLAQALLIGTVQNVANKVTKYSLFDPCKEMAYIPLGPEAKVKGKAAIDVLGARLGRSIGSASQQLLVLLAGGPTGSILNCAPYIGGLYVAAIALWSNAVGVLGQLFDESQKEKKVDNTEKLAAIGQAITIIKSVEDAKREKKKVAAQKEKGGKK</sequence>
<dbReference type="EMBL" id="JABMIG020000160">
    <property type="protein sequence ID" value="KAL3788197.1"/>
    <property type="molecule type" value="Genomic_DNA"/>
</dbReference>
<dbReference type="SUPFAM" id="SSF103473">
    <property type="entry name" value="MFS general substrate transporter"/>
    <property type="match status" value="1"/>
</dbReference>
<feature type="transmembrane region" description="Helical" evidence="9">
    <location>
        <begin position="158"/>
        <end position="179"/>
    </location>
</feature>
<accession>A0ABD3PKC9</accession>
<dbReference type="AlphaFoldDB" id="A0ABD3PKC9"/>
<feature type="transmembrane region" description="Helical" evidence="9">
    <location>
        <begin position="50"/>
        <end position="70"/>
    </location>
</feature>
<feature type="transmembrane region" description="Helical" evidence="9">
    <location>
        <begin position="301"/>
        <end position="324"/>
    </location>
</feature>
<keyword evidence="5 9" id="KW-0547">Nucleotide-binding</keyword>
<keyword evidence="6 9" id="KW-0067">ATP-binding</keyword>
<comment type="similarity">
    <text evidence="2 9">Belongs to the ADP/ATP translocase tlc family.</text>
</comment>